<dbReference type="InterPro" id="IPR035901">
    <property type="entry name" value="GIY-YIG_endonuc_sf"/>
</dbReference>
<accession>F0RVZ6</accession>
<evidence type="ECO:0000313" key="1">
    <source>
        <dbReference type="EMBL" id="ADY13282.1"/>
    </source>
</evidence>
<evidence type="ECO:0000313" key="2">
    <source>
        <dbReference type="Proteomes" id="UP000008466"/>
    </source>
</evidence>
<dbReference type="Gene3D" id="3.40.1440.10">
    <property type="entry name" value="GIY-YIG endonuclease"/>
    <property type="match status" value="1"/>
</dbReference>
<dbReference type="Proteomes" id="UP000008466">
    <property type="component" value="Chromosome"/>
</dbReference>
<name>F0RVZ6_SPHGB</name>
<reference evidence="2" key="1">
    <citation type="submission" date="2011-02" db="EMBL/GenBank/DDBJ databases">
        <title>Complete sequence of Spirochaeta sp. Buddy.</title>
        <authorList>
            <person name="Lucas S."/>
            <person name="Copeland A."/>
            <person name="Lapidus A."/>
            <person name="Cheng J.-F."/>
            <person name="Goodwin L."/>
            <person name="Pitluck S."/>
            <person name="Zeytun A."/>
            <person name="Detter J.C."/>
            <person name="Han C."/>
            <person name="Tapia R."/>
            <person name="Land M."/>
            <person name="Hauser L."/>
            <person name="Kyrpides N."/>
            <person name="Ivanova N."/>
            <person name="Mikhailova N."/>
            <person name="Pagani I."/>
            <person name="Ritalahti K.M."/>
            <person name="Loeffler F.E."/>
            <person name="Woyke T."/>
        </authorList>
    </citation>
    <scope>NUCLEOTIDE SEQUENCE [LARGE SCALE GENOMIC DNA]</scope>
    <source>
        <strain evidence="2">ATCC BAA-1886 / DSM 22777 / Buddy</strain>
    </source>
</reference>
<dbReference type="STRING" id="158189.SpiBuddy_1457"/>
<dbReference type="HOGENOM" id="CLU_2144205_0_0_12"/>
<proteinExistence type="predicted"/>
<keyword evidence="2" id="KW-1185">Reference proteome</keyword>
<dbReference type="EMBL" id="CP002541">
    <property type="protein sequence ID" value="ADY13282.1"/>
    <property type="molecule type" value="Genomic_DNA"/>
</dbReference>
<protein>
    <recommendedName>
        <fullName evidence="3">GIY-YIG domain-containing protein</fullName>
    </recommendedName>
</protein>
<dbReference type="AlphaFoldDB" id="F0RVZ6"/>
<dbReference type="CDD" id="cd10451">
    <property type="entry name" value="GIY-YIG_LuxR_like"/>
    <property type="match status" value="1"/>
</dbReference>
<sequence length="112" mass="13166">MNRKEMRRHYEQMQTVKGCFLLTCSRTNERYIGISHDMEKVKDRIFFRLSVGALATIPTLQTTFTRYGEESLYFEVVQVLPKTEDETSIDEDLAILLQLQKENFPDAKEIQV</sequence>
<organism evidence="1 2">
    <name type="scientific">Sphaerochaeta globosa (strain ATCC BAA-1886 / DSM 22777 / Buddy)</name>
    <name type="common">Spirochaeta sp. (strain Buddy)</name>
    <dbReference type="NCBI Taxonomy" id="158189"/>
    <lineage>
        <taxon>Bacteria</taxon>
        <taxon>Pseudomonadati</taxon>
        <taxon>Spirochaetota</taxon>
        <taxon>Spirochaetia</taxon>
        <taxon>Spirochaetales</taxon>
        <taxon>Sphaerochaetaceae</taxon>
        <taxon>Sphaerochaeta</taxon>
    </lineage>
</organism>
<evidence type="ECO:0008006" key="3">
    <source>
        <dbReference type="Google" id="ProtNLM"/>
    </source>
</evidence>
<gene>
    <name evidence="1" type="ordered locus">SpiBuddy_1457</name>
</gene>
<dbReference type="KEGG" id="sbu:SpiBuddy_1457"/>